<organism evidence="1 2">
    <name type="scientific">Molorchus minor</name>
    <dbReference type="NCBI Taxonomy" id="1323400"/>
    <lineage>
        <taxon>Eukaryota</taxon>
        <taxon>Metazoa</taxon>
        <taxon>Ecdysozoa</taxon>
        <taxon>Arthropoda</taxon>
        <taxon>Hexapoda</taxon>
        <taxon>Insecta</taxon>
        <taxon>Pterygota</taxon>
        <taxon>Neoptera</taxon>
        <taxon>Endopterygota</taxon>
        <taxon>Coleoptera</taxon>
        <taxon>Polyphaga</taxon>
        <taxon>Cucujiformia</taxon>
        <taxon>Chrysomeloidea</taxon>
        <taxon>Cerambycidae</taxon>
        <taxon>Lamiinae</taxon>
        <taxon>Monochamini</taxon>
        <taxon>Molorchus</taxon>
    </lineage>
</organism>
<gene>
    <name evidence="1" type="ORF">NQ317_017251</name>
</gene>
<reference evidence="1" key="1">
    <citation type="journal article" date="2023" name="Insect Mol. Biol.">
        <title>Genome sequencing provides insights into the evolution of gene families encoding plant cell wall-degrading enzymes in longhorned beetles.</title>
        <authorList>
            <person name="Shin N.R."/>
            <person name="Okamura Y."/>
            <person name="Kirsch R."/>
            <person name="Pauchet Y."/>
        </authorList>
    </citation>
    <scope>NUCLEOTIDE SEQUENCE</scope>
    <source>
        <strain evidence="1">MMC_N1</strain>
    </source>
</reference>
<sequence length="62" mass="7126">MSLINRCIRNSVFKLNRCLQTQTKVQTPLPVPCGPVFKNAQHFPDRIALRDNIAMQVNFLKT</sequence>
<proteinExistence type="predicted"/>
<comment type="caution">
    <text evidence="1">The sequence shown here is derived from an EMBL/GenBank/DDBJ whole genome shotgun (WGS) entry which is preliminary data.</text>
</comment>
<name>A0ABQ9J1K5_9CUCU</name>
<evidence type="ECO:0000313" key="1">
    <source>
        <dbReference type="EMBL" id="KAJ8970932.1"/>
    </source>
</evidence>
<dbReference type="EMBL" id="JAPWTJ010001554">
    <property type="protein sequence ID" value="KAJ8970932.1"/>
    <property type="molecule type" value="Genomic_DNA"/>
</dbReference>
<protein>
    <submittedName>
        <fullName evidence="1">Uncharacterized protein</fullName>
    </submittedName>
</protein>
<evidence type="ECO:0000313" key="2">
    <source>
        <dbReference type="Proteomes" id="UP001162164"/>
    </source>
</evidence>
<dbReference type="Proteomes" id="UP001162164">
    <property type="component" value="Unassembled WGS sequence"/>
</dbReference>
<accession>A0ABQ9J1K5</accession>
<keyword evidence="2" id="KW-1185">Reference proteome</keyword>